<dbReference type="Proteomes" id="UP000054544">
    <property type="component" value="Unassembled WGS sequence"/>
</dbReference>
<feature type="domain" description="F-box/LRR-repeat protein 15-like leucin rich repeat" evidence="2">
    <location>
        <begin position="368"/>
        <end position="587"/>
    </location>
</feature>
<dbReference type="GO" id="GO:0019005">
    <property type="term" value="C:SCF ubiquitin ligase complex"/>
    <property type="evidence" value="ECO:0007669"/>
    <property type="project" value="TreeGrafter"/>
</dbReference>
<dbReference type="PANTHER" id="PTHR13318">
    <property type="entry name" value="PARTNER OF PAIRED, ISOFORM B-RELATED"/>
    <property type="match status" value="1"/>
</dbReference>
<dbReference type="Gene3D" id="3.80.10.10">
    <property type="entry name" value="Ribonuclease Inhibitor"/>
    <property type="match status" value="2"/>
</dbReference>
<accession>A0A0D9NHP0</accession>
<dbReference type="InterPro" id="IPR057207">
    <property type="entry name" value="FBXL15_LRR"/>
</dbReference>
<sequence length="1016" mass="115764">MWVVVITIIRLAAKYERSSRDYSSVYGMYLGLPPQVTRRRRCAFKQMVNDAEREVLGIWNYDLHWPTPMPFAHRLLGSGTEETTLAHTVEIILIIASVNDCFEQFPVHAIAAASYNLGCKLLGMVQQKGASSSPQWASGFGFNAQRVTRQIGSVLRQELLNPFPWLIPGVAAFRIRWAKILLACPANGDWDHCKYKLEASNRSCRNHIGKKRLRTWSRLIQSFLHDDHKTVERFWEDVPPFLLCRRHHYEQSEKIHALWLKGLEAFHVHVAHDVFVEDQYQPPTPISLLPSQIHFSILANLDEAADWYRCMLVSRKWAETAVRLLWKQIECSDPRDYDAICQALSCGSPFFTYQDFIRKLTLTALSTKLDDKSILPLGGCTRLEFLSLSPCPNLTDAGMMPLVGKNPQLEYLYICHSGHITRQSMNAVANTCKALKGLALIGCNNISNESMIGLFGKCSFITMLALNECTQVREDAVNAFLRSRPVIHMVQLNECVKITNKPVNCLLSNGTWLQDLQLSHCKRITDEAFVELPGSLECKYLARLNLDSCENLGDAAIKKIVKVAPNLRLLYLGNCRNLTNDAVHAICKLGRNLLSIDLSRCSQITDVAIKELAQDCSDIREIYLRGSTQLTDESVTCLAALQELRTIILDDCHITCKSILALAGCNSFEDLPKHRERSLQWVSLNGCDRVTLQSIAWLLKSASGLFKLELRGVPGLDECDFEDELTQEPEDVGIFYGKTLSQLQDYVCNSPQIVAAMRSPIRGISPNVQASQSTFGNRDVELFKSPRCMNEEHQIPAQSVNMKPHKSDNYYGLIDFLEKRGNFDLLARKSVEERRTWFGEYLVANEPLELRESQASEPKSVERALRIFMERADNGELERQFAEEARQVFYEGNTFVVWSGILERFLRGSYGDETSRIPVCELVRTMTMKFTSYVEIFEFLEQAVRKRRRFARSVPVEVDYDRAWHGTSPGMLRTLRVVLKILQIILYYIIKQMFLSFVRSLVWIGNRLTGRYTEAG</sequence>
<dbReference type="InterPro" id="IPR036047">
    <property type="entry name" value="F-box-like_dom_sf"/>
</dbReference>
<name>A0A0D9NHP0_METAN</name>
<gene>
    <name evidence="3" type="ORF">H634G_11254</name>
</gene>
<reference evidence="4" key="1">
    <citation type="journal article" date="2014" name="BMC Genomics">
        <title>The genome sequence of the biocontrol fungus Metarhizium anisopliae and comparative genomics of Metarhizium species.</title>
        <authorList>
            <person name="Pattemore J.A."/>
            <person name="Hane J.K."/>
            <person name="Williams A.H."/>
            <person name="Wilson B.A."/>
            <person name="Stodart B.J."/>
            <person name="Ash G.J."/>
        </authorList>
    </citation>
    <scope>NUCLEOTIDE SEQUENCE [LARGE SCALE GENOMIC DNA]</scope>
    <source>
        <strain evidence="4">BRIP 53293</strain>
    </source>
</reference>
<dbReference type="SMART" id="SM00367">
    <property type="entry name" value="LRR_CC"/>
    <property type="match status" value="11"/>
</dbReference>
<dbReference type="InterPro" id="IPR001810">
    <property type="entry name" value="F-box_dom"/>
</dbReference>
<dbReference type="SUPFAM" id="SSF52047">
    <property type="entry name" value="RNI-like"/>
    <property type="match status" value="1"/>
</dbReference>
<evidence type="ECO:0000259" key="1">
    <source>
        <dbReference type="Pfam" id="PF12937"/>
    </source>
</evidence>
<dbReference type="EMBL" id="KE384817">
    <property type="protein sequence ID" value="KJK73499.1"/>
    <property type="molecule type" value="Genomic_DNA"/>
</dbReference>
<protein>
    <submittedName>
        <fullName evidence="3">Uncharacterized protein</fullName>
    </submittedName>
</protein>
<dbReference type="GO" id="GO:0031146">
    <property type="term" value="P:SCF-dependent proteasomal ubiquitin-dependent protein catabolic process"/>
    <property type="evidence" value="ECO:0007669"/>
    <property type="project" value="TreeGrafter"/>
</dbReference>
<evidence type="ECO:0000313" key="3">
    <source>
        <dbReference type="EMBL" id="KJK73499.1"/>
    </source>
</evidence>
<dbReference type="AlphaFoldDB" id="A0A0D9NHP0"/>
<dbReference type="SUPFAM" id="SSF81383">
    <property type="entry name" value="F-box domain"/>
    <property type="match status" value="1"/>
</dbReference>
<feature type="domain" description="F-box" evidence="1">
    <location>
        <begin position="286"/>
        <end position="329"/>
    </location>
</feature>
<organism evidence="3 4">
    <name type="scientific">Metarhizium anisopliae BRIP 53293</name>
    <dbReference type="NCBI Taxonomy" id="1291518"/>
    <lineage>
        <taxon>Eukaryota</taxon>
        <taxon>Fungi</taxon>
        <taxon>Dikarya</taxon>
        <taxon>Ascomycota</taxon>
        <taxon>Pezizomycotina</taxon>
        <taxon>Sordariomycetes</taxon>
        <taxon>Hypocreomycetidae</taxon>
        <taxon>Hypocreales</taxon>
        <taxon>Clavicipitaceae</taxon>
        <taxon>Metarhizium</taxon>
    </lineage>
</organism>
<keyword evidence="4" id="KW-1185">Reference proteome</keyword>
<dbReference type="InterPro" id="IPR032675">
    <property type="entry name" value="LRR_dom_sf"/>
</dbReference>
<dbReference type="OrthoDB" id="550575at2759"/>
<evidence type="ECO:0000313" key="4">
    <source>
        <dbReference type="Proteomes" id="UP000054544"/>
    </source>
</evidence>
<proteinExistence type="predicted"/>
<dbReference type="Pfam" id="PF25372">
    <property type="entry name" value="DUF7885"/>
    <property type="match status" value="1"/>
</dbReference>
<dbReference type="Pfam" id="PF12937">
    <property type="entry name" value="F-box-like"/>
    <property type="match status" value="1"/>
</dbReference>
<dbReference type="STRING" id="1291518.A0A0D9NHP0"/>
<evidence type="ECO:0000259" key="2">
    <source>
        <dbReference type="Pfam" id="PF25372"/>
    </source>
</evidence>
<dbReference type="InterPro" id="IPR006553">
    <property type="entry name" value="Leu-rich_rpt_Cys-con_subtyp"/>
</dbReference>